<dbReference type="InterPro" id="IPR042197">
    <property type="entry name" value="Apaf_helical"/>
</dbReference>
<feature type="domain" description="Disease resistance R13L4/SHOC-2-like LRR" evidence="7">
    <location>
        <begin position="475"/>
        <end position="608"/>
    </location>
</feature>
<keyword evidence="3" id="KW-0611">Plant defense</keyword>
<sequence length="796" mass="91486">MALSAVSSAVTTIGELIAKEAISLWGVQDKVNRLQKELKWMQCFLKDADSRQGENERIRLWKERWLSKQHQKMGLHPERRLELHKTRSKLEEIMTGITDLTRQLQTYGVRELREGEESSSSSRTRRELRQTFPHIIEDYIVGLKDETKKLVSVLLNDQTPNHKLVSICGMGGLGKTTLAKKVYQHSHVRARFDHTAWVYVSQEFQQRKVWEDILADLTCSSERVRHSQLSDTNLAAELFNLLKEKRCLLVLDDIWSIEAWESLRPAFPMADDARSKILLTSRNKEVASYADGRGYLLELECLKEEDSWDLFQKTAISNTNSSGYEADARMEELGKEMVKHCAGLPLAIVVLGGILTTKCLPKEWQMVLENVKSYLNRAEGIVSSKQEEENGGETAEHVAQGYLIELAERIQHIQSPDLRSLLFFKAFLPSSRKLYTPFERKMIEMLNRQGRINRQEQIDIGDDKGELKSVLRYIFNNFKLLRVLNYGKEIYTGGAQELPSEISNLIHLRLLSLRSFLNLFPKLPSSLGNLRCLRTLDLGVHHSVLVPDVIWMMEQLRHLYLPVGCKCKTKLKLGTLENLQTLVNFNTRICCLKDLTNMGKLRGLEINGAFKIEDFNREELDKNQLIIKTELKCGDKQVAEVPVSESELNCGDKHVAELPVPDSEAKCRAKQVAELHLPVSESGLHTVDKLYTLRLWGLDNLEVFDGAMPSLRRLEIKNCRNLKMQLPDRLKTLVRLLFQMNVLFVFQLKSHLQYSYIFNSYSIQRNLYDCFCTSCILPRNLRFTFSLNVIQPQTGS</sequence>
<dbReference type="SUPFAM" id="SSF52058">
    <property type="entry name" value="L domain-like"/>
    <property type="match status" value="1"/>
</dbReference>
<evidence type="ECO:0000256" key="4">
    <source>
        <dbReference type="ARBA" id="ARBA00022840"/>
    </source>
</evidence>
<evidence type="ECO:0000313" key="8">
    <source>
        <dbReference type="EMBL" id="KAK8992342.1"/>
    </source>
</evidence>
<feature type="domain" description="NB-ARC" evidence="5">
    <location>
        <begin position="145"/>
        <end position="319"/>
    </location>
</feature>
<dbReference type="EMBL" id="JBBPBN010000050">
    <property type="protein sequence ID" value="KAK8992342.1"/>
    <property type="molecule type" value="Genomic_DNA"/>
</dbReference>
<keyword evidence="2" id="KW-0547">Nucleotide-binding</keyword>
<evidence type="ECO:0000259" key="7">
    <source>
        <dbReference type="Pfam" id="PF23598"/>
    </source>
</evidence>
<dbReference type="InterPro" id="IPR038005">
    <property type="entry name" value="RX-like_CC"/>
</dbReference>
<evidence type="ECO:0000256" key="2">
    <source>
        <dbReference type="ARBA" id="ARBA00022741"/>
    </source>
</evidence>
<dbReference type="Pfam" id="PF23598">
    <property type="entry name" value="LRR_14"/>
    <property type="match status" value="1"/>
</dbReference>
<evidence type="ECO:0000259" key="5">
    <source>
        <dbReference type="Pfam" id="PF00931"/>
    </source>
</evidence>
<dbReference type="InterPro" id="IPR032675">
    <property type="entry name" value="LRR_dom_sf"/>
</dbReference>
<name>A0ABR2PVQ3_9ROSI</name>
<keyword evidence="9" id="KW-1185">Reference proteome</keyword>
<dbReference type="Gene3D" id="1.20.5.4130">
    <property type="match status" value="1"/>
</dbReference>
<dbReference type="InterPro" id="IPR002182">
    <property type="entry name" value="NB-ARC"/>
</dbReference>
<evidence type="ECO:0000313" key="9">
    <source>
        <dbReference type="Proteomes" id="UP001396334"/>
    </source>
</evidence>
<dbReference type="Gene3D" id="3.80.10.10">
    <property type="entry name" value="Ribonuclease Inhibitor"/>
    <property type="match status" value="1"/>
</dbReference>
<reference evidence="8 9" key="1">
    <citation type="journal article" date="2024" name="G3 (Bethesda)">
        <title>Genome assembly of Hibiscus sabdariffa L. provides insights into metabolisms of medicinal natural products.</title>
        <authorList>
            <person name="Kim T."/>
        </authorList>
    </citation>
    <scope>NUCLEOTIDE SEQUENCE [LARGE SCALE GENOMIC DNA]</scope>
    <source>
        <strain evidence="8">TK-2024</strain>
        <tissue evidence="8">Old leaves</tissue>
    </source>
</reference>
<dbReference type="InterPro" id="IPR055414">
    <property type="entry name" value="LRR_R13L4/SHOC2-like"/>
</dbReference>
<organism evidence="8 9">
    <name type="scientific">Hibiscus sabdariffa</name>
    <name type="common">roselle</name>
    <dbReference type="NCBI Taxonomy" id="183260"/>
    <lineage>
        <taxon>Eukaryota</taxon>
        <taxon>Viridiplantae</taxon>
        <taxon>Streptophyta</taxon>
        <taxon>Embryophyta</taxon>
        <taxon>Tracheophyta</taxon>
        <taxon>Spermatophyta</taxon>
        <taxon>Magnoliopsida</taxon>
        <taxon>eudicotyledons</taxon>
        <taxon>Gunneridae</taxon>
        <taxon>Pentapetalae</taxon>
        <taxon>rosids</taxon>
        <taxon>malvids</taxon>
        <taxon>Malvales</taxon>
        <taxon>Malvaceae</taxon>
        <taxon>Malvoideae</taxon>
        <taxon>Hibiscus</taxon>
    </lineage>
</organism>
<dbReference type="Proteomes" id="UP001396334">
    <property type="component" value="Unassembled WGS sequence"/>
</dbReference>
<comment type="caution">
    <text evidence="8">The sequence shown here is derived from an EMBL/GenBank/DDBJ whole genome shotgun (WGS) entry which is preliminary data.</text>
</comment>
<accession>A0ABR2PVQ3</accession>
<dbReference type="InterPro" id="IPR041118">
    <property type="entry name" value="Rx_N"/>
</dbReference>
<dbReference type="SUPFAM" id="SSF52540">
    <property type="entry name" value="P-loop containing nucleoside triphosphate hydrolases"/>
    <property type="match status" value="1"/>
</dbReference>
<evidence type="ECO:0000256" key="1">
    <source>
        <dbReference type="ARBA" id="ARBA00022737"/>
    </source>
</evidence>
<evidence type="ECO:0000256" key="3">
    <source>
        <dbReference type="ARBA" id="ARBA00022821"/>
    </source>
</evidence>
<protein>
    <submittedName>
        <fullName evidence="8">Uncharacterized protein</fullName>
    </submittedName>
</protein>
<proteinExistence type="predicted"/>
<dbReference type="InterPro" id="IPR027417">
    <property type="entry name" value="P-loop_NTPase"/>
</dbReference>
<gene>
    <name evidence="8" type="ORF">V6N11_048426</name>
</gene>
<dbReference type="CDD" id="cd14798">
    <property type="entry name" value="RX-CC_like"/>
    <property type="match status" value="1"/>
</dbReference>
<feature type="domain" description="Disease resistance N-terminal" evidence="6">
    <location>
        <begin position="5"/>
        <end position="61"/>
    </location>
</feature>
<dbReference type="PANTHER" id="PTHR36766">
    <property type="entry name" value="PLANT BROAD-SPECTRUM MILDEW RESISTANCE PROTEIN RPW8"/>
    <property type="match status" value="1"/>
</dbReference>
<dbReference type="Gene3D" id="3.40.50.300">
    <property type="entry name" value="P-loop containing nucleotide triphosphate hydrolases"/>
    <property type="match status" value="1"/>
</dbReference>
<dbReference type="PANTHER" id="PTHR36766:SF64">
    <property type="entry name" value="OS12G0206100 PROTEIN"/>
    <property type="match status" value="1"/>
</dbReference>
<keyword evidence="1" id="KW-0677">Repeat</keyword>
<dbReference type="Pfam" id="PF18052">
    <property type="entry name" value="Rx_N"/>
    <property type="match status" value="1"/>
</dbReference>
<dbReference type="PRINTS" id="PR00364">
    <property type="entry name" value="DISEASERSIST"/>
</dbReference>
<keyword evidence="4" id="KW-0067">ATP-binding</keyword>
<dbReference type="Pfam" id="PF00931">
    <property type="entry name" value="NB-ARC"/>
    <property type="match status" value="1"/>
</dbReference>
<dbReference type="Gene3D" id="1.10.8.430">
    <property type="entry name" value="Helical domain of apoptotic protease-activating factors"/>
    <property type="match status" value="1"/>
</dbReference>
<evidence type="ECO:0000259" key="6">
    <source>
        <dbReference type="Pfam" id="PF18052"/>
    </source>
</evidence>